<evidence type="ECO:0000256" key="1">
    <source>
        <dbReference type="SAM" id="Coils"/>
    </source>
</evidence>
<sequence>MTRKLNVLLVLKKLQFLEDVEKLIKEGKNYLFRMNKLSDSLRIDSYQYKKILYFMDRYSRCKTQLKENIEELKDIFDNSNIDGIINEEEIDEENEIEYIENEDFLLEEQFYHFRNIMYLKNMLANMEMLISRMLNINGSLVNLQLSKYARLKIALKNYSVKVYEFLKNNKILVESKNNFEKKQFTKSIQDKFIQLQKLIIQIAKKEIFFTDVMMRNLHDISKRRK</sequence>
<evidence type="ECO:0000313" key="2">
    <source>
        <dbReference type="EMBL" id="PBC34921.1"/>
    </source>
</evidence>
<dbReference type="OrthoDB" id="7609266at2759"/>
<accession>A0A2A3EV24</accession>
<protein>
    <submittedName>
        <fullName evidence="2">Uncharacterized protein</fullName>
    </submittedName>
</protein>
<name>A0A2A3EV24_APICC</name>
<dbReference type="EMBL" id="KZ288185">
    <property type="protein sequence ID" value="PBC34921.1"/>
    <property type="molecule type" value="Genomic_DNA"/>
</dbReference>
<gene>
    <name evidence="2" type="ORF">APICC_06947</name>
</gene>
<organism evidence="2 3">
    <name type="scientific">Apis cerana cerana</name>
    <name type="common">Oriental honeybee</name>
    <dbReference type="NCBI Taxonomy" id="94128"/>
    <lineage>
        <taxon>Eukaryota</taxon>
        <taxon>Metazoa</taxon>
        <taxon>Ecdysozoa</taxon>
        <taxon>Arthropoda</taxon>
        <taxon>Hexapoda</taxon>
        <taxon>Insecta</taxon>
        <taxon>Pterygota</taxon>
        <taxon>Neoptera</taxon>
        <taxon>Endopterygota</taxon>
        <taxon>Hymenoptera</taxon>
        <taxon>Apocrita</taxon>
        <taxon>Aculeata</taxon>
        <taxon>Apoidea</taxon>
        <taxon>Anthophila</taxon>
        <taxon>Apidae</taxon>
        <taxon>Apis</taxon>
    </lineage>
</organism>
<dbReference type="Proteomes" id="UP000242457">
    <property type="component" value="Unassembled WGS sequence"/>
</dbReference>
<evidence type="ECO:0000313" key="3">
    <source>
        <dbReference type="Proteomes" id="UP000242457"/>
    </source>
</evidence>
<feature type="coiled-coil region" evidence="1">
    <location>
        <begin position="55"/>
        <end position="82"/>
    </location>
</feature>
<reference evidence="2 3" key="1">
    <citation type="submission" date="2014-07" db="EMBL/GenBank/DDBJ databases">
        <title>Genomic and transcriptomic analysis on Apis cerana provide comprehensive insights into honey bee biology.</title>
        <authorList>
            <person name="Diao Q."/>
            <person name="Sun L."/>
            <person name="Zheng H."/>
            <person name="Zheng H."/>
            <person name="Xu S."/>
            <person name="Wang S."/>
            <person name="Zeng Z."/>
            <person name="Hu F."/>
            <person name="Su S."/>
            <person name="Wu J."/>
        </authorList>
    </citation>
    <scope>NUCLEOTIDE SEQUENCE [LARGE SCALE GENOMIC DNA]</scope>
    <source>
        <tissue evidence="2">Pupae without intestine</tissue>
    </source>
</reference>
<dbReference type="AlphaFoldDB" id="A0A2A3EV24"/>
<keyword evidence="3" id="KW-1185">Reference proteome</keyword>
<keyword evidence="1" id="KW-0175">Coiled coil</keyword>
<proteinExistence type="predicted"/>